<evidence type="ECO:0000313" key="2">
    <source>
        <dbReference type="Proteomes" id="UP000831701"/>
    </source>
</evidence>
<dbReference type="Proteomes" id="UP000831701">
    <property type="component" value="Chromosome 13"/>
</dbReference>
<sequence length="730" mass="81504">MLNNTFVDGNLSNGSLSKIIHANSTHTVLSLRNFIYPSAVLTCYRSEYIIGGTIITTYSKPSNISCIWNYTDPEENGVPQALTCNWEHQNHSPLPITYTVLCASAKNTTCNSEKTTCTFEKTDEDGVIQLSQNFTVTVTAKTAHWEASSSREFNPFNIIKINRPKLKITTFPDHLLVEWSQPEEDCHCQVKYSKQVLSKTLKSKREAEVTIGNLESCTKYKFAVRCARENAIWSDWSDEKMVLTKLNKRHVKLHLWRMVAKPDKNGIRKVHAMWTGIPSTCEDTLTYTIKQSGVKDTDTSCGNSTCDVDVNQDAHRLNLTVFSDKSLLVEDSIYVPAIGESLPQVTDIQTSTLGGIILVSWKAPVQPVSGYVIDYTHNGHWCYWKESKYTNATLYDLLDKTPYNITVTPLFDDKTGHGTQALQICSRLGDPGIVTIDVLANHKSALVSWNVTSQEVCSGDVVSYTIFYSTENGPQFNVTLDKTKQHISLKDLNPDTQYNVYVKATALTGTAKSSVRLFKTKTFDPTLITVLTVCGSITIVLVLSVGLCCAAQWKKFKEKPVPNPGLSSVALWPPTSHQQVNSVRKDLGGMSSIHFKEAEWPFIKLPESDCVRVYTEETQRISTTPLPIDGSPFDQTVEYTVPVIALAPDVENENPVEPVETQHPSSPEESTALLSPESNLPSPYRSQSSVETPVQRIDKQCKRAAVKQQEKTPPLTVYVTLDMFEQDQCR</sequence>
<accession>A0ACB8W828</accession>
<proteinExistence type="predicted"/>
<dbReference type="EMBL" id="CM041543">
    <property type="protein sequence ID" value="KAI3364175.1"/>
    <property type="molecule type" value="Genomic_DNA"/>
</dbReference>
<organism evidence="1 2">
    <name type="scientific">Scortum barcoo</name>
    <name type="common">barcoo grunter</name>
    <dbReference type="NCBI Taxonomy" id="214431"/>
    <lineage>
        <taxon>Eukaryota</taxon>
        <taxon>Metazoa</taxon>
        <taxon>Chordata</taxon>
        <taxon>Craniata</taxon>
        <taxon>Vertebrata</taxon>
        <taxon>Euteleostomi</taxon>
        <taxon>Actinopterygii</taxon>
        <taxon>Neopterygii</taxon>
        <taxon>Teleostei</taxon>
        <taxon>Neoteleostei</taxon>
        <taxon>Acanthomorphata</taxon>
        <taxon>Eupercaria</taxon>
        <taxon>Centrarchiformes</taxon>
        <taxon>Terapontoidei</taxon>
        <taxon>Terapontidae</taxon>
        <taxon>Scortum</taxon>
    </lineage>
</organism>
<name>A0ACB8W828_9TELE</name>
<reference evidence="1" key="1">
    <citation type="submission" date="2022-04" db="EMBL/GenBank/DDBJ databases">
        <title>Jade perch genome.</title>
        <authorList>
            <person name="Chao B."/>
        </authorList>
    </citation>
    <scope>NUCLEOTIDE SEQUENCE</scope>
    <source>
        <strain evidence="1">CB-2022</strain>
    </source>
</reference>
<gene>
    <name evidence="1" type="ORF">L3Q82_010986</name>
</gene>
<protein>
    <submittedName>
        <fullName evidence="1">Uncharacterized protein</fullName>
    </submittedName>
</protein>
<keyword evidence="2" id="KW-1185">Reference proteome</keyword>
<comment type="caution">
    <text evidence="1">The sequence shown here is derived from an EMBL/GenBank/DDBJ whole genome shotgun (WGS) entry which is preliminary data.</text>
</comment>
<evidence type="ECO:0000313" key="1">
    <source>
        <dbReference type="EMBL" id="KAI3364175.1"/>
    </source>
</evidence>